<dbReference type="Proteomes" id="UP000248405">
    <property type="component" value="Unassembled WGS sequence"/>
</dbReference>
<evidence type="ECO:0000313" key="1">
    <source>
        <dbReference type="EMBL" id="PYH65440.1"/>
    </source>
</evidence>
<accession>A0A319B591</accession>
<dbReference type="EMBL" id="KZ821638">
    <property type="protein sequence ID" value="PYH65440.1"/>
    <property type="molecule type" value="Genomic_DNA"/>
</dbReference>
<keyword evidence="2" id="KW-1185">Reference proteome</keyword>
<name>A0A319B591_ASPVC</name>
<organism evidence="1 2">
    <name type="scientific">Aspergillus vadensis (strain CBS 113365 / IMI 142717 / IBT 24658)</name>
    <dbReference type="NCBI Taxonomy" id="1448311"/>
    <lineage>
        <taxon>Eukaryota</taxon>
        <taxon>Fungi</taxon>
        <taxon>Dikarya</taxon>
        <taxon>Ascomycota</taxon>
        <taxon>Pezizomycotina</taxon>
        <taxon>Eurotiomycetes</taxon>
        <taxon>Eurotiomycetidae</taxon>
        <taxon>Eurotiales</taxon>
        <taxon>Aspergillaceae</taxon>
        <taxon>Aspergillus</taxon>
        <taxon>Aspergillus subgen. Circumdati</taxon>
    </lineage>
</organism>
<proteinExistence type="predicted"/>
<sequence length="111" mass="12019">MTDRIWCCCGDPVQPVGLSSPLVESTHQLCGQWTGTTLFPSHRFQWSSTQSSTENEREVLPLPLGLRGIACQLNKSHVTKSQCLGGPQTNFLTCRPAVCLTGCHSCGLKTG</sequence>
<reference evidence="1" key="1">
    <citation type="submission" date="2016-12" db="EMBL/GenBank/DDBJ databases">
        <title>The genomes of Aspergillus section Nigri reveals drivers in fungal speciation.</title>
        <authorList>
            <consortium name="DOE Joint Genome Institute"/>
            <person name="Vesth T.C."/>
            <person name="Nybo J."/>
            <person name="Theobald S."/>
            <person name="Brandl J."/>
            <person name="Frisvad J.C."/>
            <person name="Nielsen K.F."/>
            <person name="Lyhne E.K."/>
            <person name="Kogle M.E."/>
            <person name="Kuo A."/>
            <person name="Riley R."/>
            <person name="Clum A."/>
            <person name="Nolan M."/>
            <person name="Lipzen A."/>
            <person name="Salamov A."/>
            <person name="Henrissat B."/>
            <person name="Wiebenga A."/>
            <person name="De Vries R.P."/>
            <person name="Grigoriev I.V."/>
            <person name="Mortensen U.H."/>
            <person name="Andersen M.R."/>
            <person name="Baker S.E."/>
        </authorList>
    </citation>
    <scope>NUCLEOTIDE SEQUENCE [LARGE SCALE GENOMIC DNA]</scope>
    <source>
        <strain evidence="1">CBS 113365</strain>
    </source>
</reference>
<protein>
    <submittedName>
        <fullName evidence="1">Uncharacterized protein</fullName>
    </submittedName>
</protein>
<dbReference type="GeneID" id="37206036"/>
<evidence type="ECO:0000313" key="2">
    <source>
        <dbReference type="Proteomes" id="UP000248405"/>
    </source>
</evidence>
<dbReference type="RefSeq" id="XP_025559234.1">
    <property type="nucleotide sequence ID" value="XM_025701444.1"/>
</dbReference>
<gene>
    <name evidence="1" type="ORF">BO88DRAFT_140018</name>
</gene>
<dbReference type="AlphaFoldDB" id="A0A319B591"/>